<gene>
    <name evidence="1" type="ORF">C7443_101237</name>
</gene>
<proteinExistence type="predicted"/>
<evidence type="ECO:0000313" key="2">
    <source>
        <dbReference type="Proteomes" id="UP000246569"/>
    </source>
</evidence>
<protein>
    <submittedName>
        <fullName evidence="1">Uncharacterized protein</fullName>
    </submittedName>
</protein>
<dbReference type="Proteomes" id="UP000246569">
    <property type="component" value="Unassembled WGS sequence"/>
</dbReference>
<keyword evidence="2" id="KW-1185">Reference proteome</keyword>
<organism evidence="1 2">
    <name type="scientific">Plasticicumulans acidivorans</name>
    <dbReference type="NCBI Taxonomy" id="886464"/>
    <lineage>
        <taxon>Bacteria</taxon>
        <taxon>Pseudomonadati</taxon>
        <taxon>Pseudomonadota</taxon>
        <taxon>Gammaproteobacteria</taxon>
        <taxon>Candidatus Competibacteraceae</taxon>
        <taxon>Plasticicumulans</taxon>
    </lineage>
</organism>
<comment type="caution">
    <text evidence="1">The sequence shown here is derived from an EMBL/GenBank/DDBJ whole genome shotgun (WGS) entry which is preliminary data.</text>
</comment>
<sequence>MLVRPRKGIHLIYLGLCNVAAENAAYSLATRMHMKHHLCSFFTIHAKKAFKHLYDKLHRCVVIVEQQNLIHTRRPNLRFGLLYGQTTIAVSWSVFLRHWQTRIDVKAIAALILITAAT</sequence>
<dbReference type="EMBL" id="QGTJ01000001">
    <property type="protein sequence ID" value="PWV65752.1"/>
    <property type="molecule type" value="Genomic_DNA"/>
</dbReference>
<reference evidence="1 2" key="1">
    <citation type="submission" date="2018-05" db="EMBL/GenBank/DDBJ databases">
        <title>Genomic Encyclopedia of Type Strains, Phase IV (KMG-IV): sequencing the most valuable type-strain genomes for metagenomic binning, comparative biology and taxonomic classification.</title>
        <authorList>
            <person name="Goeker M."/>
        </authorList>
    </citation>
    <scope>NUCLEOTIDE SEQUENCE [LARGE SCALE GENOMIC DNA]</scope>
    <source>
        <strain evidence="1 2">DSM 23606</strain>
    </source>
</reference>
<name>A0A317MZM2_9GAMM</name>
<dbReference type="AlphaFoldDB" id="A0A317MZM2"/>
<evidence type="ECO:0000313" key="1">
    <source>
        <dbReference type="EMBL" id="PWV65752.1"/>
    </source>
</evidence>
<accession>A0A317MZM2</accession>